<keyword evidence="3" id="KW-1185">Reference proteome</keyword>
<gene>
    <name evidence="2" type="ORF">AB0470_19110</name>
</gene>
<accession>A0ABV3KU85</accession>
<sequence>MRRRYDDRPGRGASISTGHPARDGANDEILGDEAAAAAVFPPR</sequence>
<evidence type="ECO:0000313" key="2">
    <source>
        <dbReference type="EMBL" id="MEV8461653.1"/>
    </source>
</evidence>
<name>A0ABV3KU85_STRGS</name>
<evidence type="ECO:0000256" key="1">
    <source>
        <dbReference type="SAM" id="MobiDB-lite"/>
    </source>
</evidence>
<organism evidence="2 3">
    <name type="scientific">Streptomyces griseosporeus</name>
    <dbReference type="NCBI Taxonomy" id="1910"/>
    <lineage>
        <taxon>Bacteria</taxon>
        <taxon>Bacillati</taxon>
        <taxon>Actinomycetota</taxon>
        <taxon>Actinomycetes</taxon>
        <taxon>Kitasatosporales</taxon>
        <taxon>Streptomycetaceae</taxon>
        <taxon>Streptomyces</taxon>
    </lineage>
</organism>
<dbReference type="EMBL" id="JBFAUJ010000007">
    <property type="protein sequence ID" value="MEV8461653.1"/>
    <property type="molecule type" value="Genomic_DNA"/>
</dbReference>
<evidence type="ECO:0000313" key="3">
    <source>
        <dbReference type="Proteomes" id="UP001553148"/>
    </source>
</evidence>
<dbReference type="Proteomes" id="UP001553148">
    <property type="component" value="Unassembled WGS sequence"/>
</dbReference>
<dbReference type="RefSeq" id="WP_275429355.1">
    <property type="nucleotide sequence ID" value="NZ_JBFAUJ010000007.1"/>
</dbReference>
<comment type="caution">
    <text evidence="2">The sequence shown here is derived from an EMBL/GenBank/DDBJ whole genome shotgun (WGS) entry which is preliminary data.</text>
</comment>
<feature type="compositionally biased region" description="Basic and acidic residues" evidence="1">
    <location>
        <begin position="1"/>
        <end position="10"/>
    </location>
</feature>
<protein>
    <submittedName>
        <fullName evidence="2">Uncharacterized protein</fullName>
    </submittedName>
</protein>
<reference evidence="2 3" key="1">
    <citation type="submission" date="2024-06" db="EMBL/GenBank/DDBJ databases">
        <title>The Natural Products Discovery Center: Release of the First 8490 Sequenced Strains for Exploring Actinobacteria Biosynthetic Diversity.</title>
        <authorList>
            <person name="Kalkreuter E."/>
            <person name="Kautsar S.A."/>
            <person name="Yang D."/>
            <person name="Bader C.D."/>
            <person name="Teijaro C.N."/>
            <person name="Fluegel L."/>
            <person name="Davis C.M."/>
            <person name="Simpson J.R."/>
            <person name="Lauterbach L."/>
            <person name="Steele A.D."/>
            <person name="Gui C."/>
            <person name="Meng S."/>
            <person name="Li G."/>
            <person name="Viehrig K."/>
            <person name="Ye F."/>
            <person name="Su P."/>
            <person name="Kiefer A.F."/>
            <person name="Nichols A."/>
            <person name="Cepeda A.J."/>
            <person name="Yan W."/>
            <person name="Fan B."/>
            <person name="Jiang Y."/>
            <person name="Adhikari A."/>
            <person name="Zheng C.-J."/>
            <person name="Schuster L."/>
            <person name="Cowan T.M."/>
            <person name="Smanski M.J."/>
            <person name="Chevrette M.G."/>
            <person name="De Carvalho L.P.S."/>
            <person name="Shen B."/>
        </authorList>
    </citation>
    <scope>NUCLEOTIDE SEQUENCE [LARGE SCALE GENOMIC DNA]</scope>
    <source>
        <strain evidence="2 3">NPDC052360</strain>
    </source>
</reference>
<proteinExistence type="predicted"/>
<feature type="region of interest" description="Disordered" evidence="1">
    <location>
        <begin position="1"/>
        <end position="29"/>
    </location>
</feature>